<name>A0A9W8MVM8_9AGAR</name>
<dbReference type="GO" id="GO:0005524">
    <property type="term" value="F:ATP binding"/>
    <property type="evidence" value="ECO:0007669"/>
    <property type="project" value="InterPro"/>
</dbReference>
<dbReference type="OrthoDB" id="5987198at2759"/>
<sequence>MGSSSSKPDPFPPTRGYKLRPRYNPDWKPSWTGPLKFNVRYRNHEDFSHNKELATIDAIRLSDNTRVVLKHVSTATDEIPIFRYLTSESLRSDTRNKTVPLLDVIILPWTDEIALLVMPMLMQFDRLPFRFLSEVCEALEQLLQGLVFMHEHKIAHRDACWRNFMMDISRVVPTGYHFARWMTEDGIRKEFRLVPRKSVAPVRYHIIDFGLSHHFPPNATNYNFIGPVGQDRTVPEASLGVPYDAFKFDIYQLGNVIVTLLDIYEDLSSLKPLADAMTRRDPDQRPSATEAYELLVDTILNLSEDQLNHQRIWKKRTPAELRHRVEFCNENPLEYY</sequence>
<dbReference type="InterPro" id="IPR000719">
    <property type="entry name" value="Prot_kinase_dom"/>
</dbReference>
<dbReference type="Gene3D" id="1.10.510.10">
    <property type="entry name" value="Transferase(Phosphotransferase) domain 1"/>
    <property type="match status" value="1"/>
</dbReference>
<evidence type="ECO:0000313" key="3">
    <source>
        <dbReference type="Proteomes" id="UP001148786"/>
    </source>
</evidence>
<dbReference type="SMART" id="SM00220">
    <property type="entry name" value="S_TKc"/>
    <property type="match status" value="1"/>
</dbReference>
<proteinExistence type="predicted"/>
<dbReference type="SUPFAM" id="SSF56112">
    <property type="entry name" value="Protein kinase-like (PK-like)"/>
    <property type="match status" value="1"/>
</dbReference>
<dbReference type="PROSITE" id="PS50011">
    <property type="entry name" value="PROTEIN_KINASE_DOM"/>
    <property type="match status" value="1"/>
</dbReference>
<dbReference type="EMBL" id="JANKHO010000759">
    <property type="protein sequence ID" value="KAJ3506506.1"/>
    <property type="molecule type" value="Genomic_DNA"/>
</dbReference>
<organism evidence="2 3">
    <name type="scientific">Agrocybe chaxingu</name>
    <dbReference type="NCBI Taxonomy" id="84603"/>
    <lineage>
        <taxon>Eukaryota</taxon>
        <taxon>Fungi</taxon>
        <taxon>Dikarya</taxon>
        <taxon>Basidiomycota</taxon>
        <taxon>Agaricomycotina</taxon>
        <taxon>Agaricomycetes</taxon>
        <taxon>Agaricomycetidae</taxon>
        <taxon>Agaricales</taxon>
        <taxon>Agaricineae</taxon>
        <taxon>Strophariaceae</taxon>
        <taxon>Agrocybe</taxon>
    </lineage>
</organism>
<comment type="caution">
    <text evidence="2">The sequence shown here is derived from an EMBL/GenBank/DDBJ whole genome shotgun (WGS) entry which is preliminary data.</text>
</comment>
<evidence type="ECO:0000259" key="1">
    <source>
        <dbReference type="PROSITE" id="PS50011"/>
    </source>
</evidence>
<dbReference type="AlphaFoldDB" id="A0A9W8MVM8"/>
<protein>
    <recommendedName>
        <fullName evidence="1">Protein kinase domain-containing protein</fullName>
    </recommendedName>
</protein>
<evidence type="ECO:0000313" key="2">
    <source>
        <dbReference type="EMBL" id="KAJ3506506.1"/>
    </source>
</evidence>
<reference evidence="2" key="1">
    <citation type="submission" date="2022-07" db="EMBL/GenBank/DDBJ databases">
        <title>Genome Sequence of Agrocybe chaxingu.</title>
        <authorList>
            <person name="Buettner E."/>
        </authorList>
    </citation>
    <scope>NUCLEOTIDE SEQUENCE</scope>
    <source>
        <strain evidence="2">MP-N11</strain>
    </source>
</reference>
<keyword evidence="3" id="KW-1185">Reference proteome</keyword>
<feature type="domain" description="Protein kinase" evidence="1">
    <location>
        <begin position="1"/>
        <end position="326"/>
    </location>
</feature>
<dbReference type="GO" id="GO:0004672">
    <property type="term" value="F:protein kinase activity"/>
    <property type="evidence" value="ECO:0007669"/>
    <property type="project" value="InterPro"/>
</dbReference>
<accession>A0A9W8MVM8</accession>
<dbReference type="Proteomes" id="UP001148786">
    <property type="component" value="Unassembled WGS sequence"/>
</dbReference>
<dbReference type="InterPro" id="IPR011009">
    <property type="entry name" value="Kinase-like_dom_sf"/>
</dbReference>
<gene>
    <name evidence="2" type="ORF">NLJ89_g6834</name>
</gene>